<dbReference type="RefSeq" id="WP_188895625.1">
    <property type="nucleotide sequence ID" value="NZ_BMMZ01000005.1"/>
</dbReference>
<dbReference type="PANTHER" id="PTHR34094">
    <property type="match status" value="1"/>
</dbReference>
<name>A0A917S903_9ACTN</name>
<organism evidence="2 3">
    <name type="scientific">Microlunatus endophyticus</name>
    <dbReference type="NCBI Taxonomy" id="1716077"/>
    <lineage>
        <taxon>Bacteria</taxon>
        <taxon>Bacillati</taxon>
        <taxon>Actinomycetota</taxon>
        <taxon>Actinomycetes</taxon>
        <taxon>Propionibacteriales</taxon>
        <taxon>Propionibacteriaceae</taxon>
        <taxon>Microlunatus</taxon>
    </lineage>
</organism>
<dbReference type="Proteomes" id="UP000613840">
    <property type="component" value="Unassembled WGS sequence"/>
</dbReference>
<proteinExistence type="predicted"/>
<gene>
    <name evidence="2" type="ORF">GCM10011575_24420</name>
</gene>
<reference evidence="2" key="1">
    <citation type="journal article" date="2014" name="Int. J. Syst. Evol. Microbiol.">
        <title>Complete genome sequence of Corynebacterium casei LMG S-19264T (=DSM 44701T), isolated from a smear-ripened cheese.</title>
        <authorList>
            <consortium name="US DOE Joint Genome Institute (JGI-PGF)"/>
            <person name="Walter F."/>
            <person name="Albersmeier A."/>
            <person name="Kalinowski J."/>
            <person name="Ruckert C."/>
        </authorList>
    </citation>
    <scope>NUCLEOTIDE SEQUENCE</scope>
    <source>
        <strain evidence="2">CGMCC 4.7306</strain>
    </source>
</reference>
<evidence type="ECO:0000259" key="1">
    <source>
        <dbReference type="Pfam" id="PF13349"/>
    </source>
</evidence>
<comment type="caution">
    <text evidence="2">The sequence shown here is derived from an EMBL/GenBank/DDBJ whole genome shotgun (WGS) entry which is preliminary data.</text>
</comment>
<dbReference type="AlphaFoldDB" id="A0A917S903"/>
<evidence type="ECO:0000313" key="2">
    <source>
        <dbReference type="EMBL" id="GGL65205.1"/>
    </source>
</evidence>
<accession>A0A917S903</accession>
<sequence length="254" mass="25486">MSTRNFVYTGIIGIIVRNLGSGEIRLHESSDGGVSGAVTSHNEDFLDRIGLSEDGGRLVISFPRSFNDADADLHLSVPDGIDFEATTGSAEVSAEVGLSATKITTGSGDVSLDSVNDVQVTTGSGDVSIQTINGTAGQVTSGSGDISIGGAASALQAKSASGDVSIGELTGALRVNTASGDVNVGRTVGSVEGRSASGDINIAVGDDLPTWLELSSVSGEVLIGLDATDRPAEGDPFVSIRATTASGDISISRA</sequence>
<protein>
    <recommendedName>
        <fullName evidence="1">DUF4097 domain-containing protein</fullName>
    </recommendedName>
</protein>
<keyword evidence="3" id="KW-1185">Reference proteome</keyword>
<evidence type="ECO:0000313" key="3">
    <source>
        <dbReference type="Proteomes" id="UP000613840"/>
    </source>
</evidence>
<dbReference type="InterPro" id="IPR025164">
    <property type="entry name" value="Toastrack_DUF4097"/>
</dbReference>
<dbReference type="EMBL" id="BMMZ01000005">
    <property type="protein sequence ID" value="GGL65205.1"/>
    <property type="molecule type" value="Genomic_DNA"/>
</dbReference>
<reference evidence="2" key="2">
    <citation type="submission" date="2020-09" db="EMBL/GenBank/DDBJ databases">
        <authorList>
            <person name="Sun Q."/>
            <person name="Zhou Y."/>
        </authorList>
    </citation>
    <scope>NUCLEOTIDE SEQUENCE</scope>
    <source>
        <strain evidence="2">CGMCC 4.7306</strain>
    </source>
</reference>
<dbReference type="PANTHER" id="PTHR34094:SF1">
    <property type="entry name" value="PROTEIN FAM185A"/>
    <property type="match status" value="1"/>
</dbReference>
<dbReference type="Pfam" id="PF13349">
    <property type="entry name" value="DUF4097"/>
    <property type="match status" value="1"/>
</dbReference>
<feature type="domain" description="DUF4097" evidence="1">
    <location>
        <begin position="100"/>
        <end position="251"/>
    </location>
</feature>